<evidence type="ECO:0000256" key="2">
    <source>
        <dbReference type="ARBA" id="ARBA00010120"/>
    </source>
</evidence>
<keyword evidence="7" id="KW-0653">Protein transport</keyword>
<reference evidence="13" key="2">
    <citation type="submission" date="2023-06" db="EMBL/GenBank/DDBJ databases">
        <authorList>
            <consortium name="Lawrence Berkeley National Laboratory"/>
            <person name="Mondo S.J."/>
            <person name="Hensen N."/>
            <person name="Bonometti L."/>
            <person name="Westerberg I."/>
            <person name="Brannstrom I.O."/>
            <person name="Guillou S."/>
            <person name="Cros-Aarteil S."/>
            <person name="Calhoun S."/>
            <person name="Haridas S."/>
            <person name="Kuo A."/>
            <person name="Pangilinan J."/>
            <person name="Riley R."/>
            <person name="Labutti K."/>
            <person name="Andreopoulos B."/>
            <person name="Lipzen A."/>
            <person name="Chen C."/>
            <person name="Yanf M."/>
            <person name="Daum C."/>
            <person name="Ng V."/>
            <person name="Clum A."/>
            <person name="Steindorff A."/>
            <person name="Ohm R."/>
            <person name="Martin F."/>
            <person name="Silar P."/>
            <person name="Natvig D."/>
            <person name="Lalanne C."/>
            <person name="Gautier V."/>
            <person name="Ament-Velasquez S.L."/>
            <person name="Kruys A."/>
            <person name="Hutchinson M.I."/>
            <person name="Powell A.J."/>
            <person name="Barry K."/>
            <person name="Miller A.N."/>
            <person name="Grigoriev I.V."/>
            <person name="Debuchy R."/>
            <person name="Gladieux P."/>
            <person name="Thoren M.H."/>
            <person name="Johannesson H."/>
        </authorList>
    </citation>
    <scope>NUCLEOTIDE SEQUENCE</scope>
    <source>
        <strain evidence="13">CBS 333.67</strain>
    </source>
</reference>
<evidence type="ECO:0000256" key="9">
    <source>
        <dbReference type="ARBA" id="ARBA00023136"/>
    </source>
</evidence>
<evidence type="ECO:0000256" key="6">
    <source>
        <dbReference type="ARBA" id="ARBA00022892"/>
    </source>
</evidence>
<feature type="transmembrane region" description="Helical" evidence="12">
    <location>
        <begin position="33"/>
        <end position="50"/>
    </location>
</feature>
<keyword evidence="4 12" id="KW-0812">Transmembrane</keyword>
<keyword evidence="10 13" id="KW-0675">Receptor</keyword>
<sequence>MAWTVFRIAADLSHITAKCILIFSIHKNRSAEGVSLLTQLFYALVFVARYTDLFSESYAWNYFFKVFYLLSSFYTIAIMRFIYPRTREREVAWKLSAVILAGCLVLSPFVMLIFENKAYWSFQEFLWVFSQVLESVCVLPQLLLLRQTTVPTVITSFYIVFLGSYRGLYLLNWLFKELDTNMKKPNPISVIFGIIQTALYVDFAWVYWSRQRVKLRNGGIVDADDLSRGWLLRRIFGSKQFARDIDGDATDDEESAPALGASSNTNNQRGGVPRPKWGSRGISISADEGVLEQDQEHEQGVTDASTVDPDAKMRDPDELARALDEEEDDDLGALQSSSSSSSAQQSKQAHTDSKGQPSGVPSGVRSGEEWDDD</sequence>
<evidence type="ECO:0000256" key="11">
    <source>
        <dbReference type="SAM" id="MobiDB-lite"/>
    </source>
</evidence>
<evidence type="ECO:0000256" key="4">
    <source>
        <dbReference type="ARBA" id="ARBA00022692"/>
    </source>
</evidence>
<organism evidence="13 14">
    <name type="scientific">Chaetomium strumarium</name>
    <dbReference type="NCBI Taxonomy" id="1170767"/>
    <lineage>
        <taxon>Eukaryota</taxon>
        <taxon>Fungi</taxon>
        <taxon>Dikarya</taxon>
        <taxon>Ascomycota</taxon>
        <taxon>Pezizomycotina</taxon>
        <taxon>Sordariomycetes</taxon>
        <taxon>Sordariomycetidae</taxon>
        <taxon>Sordariales</taxon>
        <taxon>Chaetomiaceae</taxon>
        <taxon>Chaetomium</taxon>
    </lineage>
</organism>
<dbReference type="GO" id="GO:0006621">
    <property type="term" value="P:protein retention in ER lumen"/>
    <property type="evidence" value="ECO:0007669"/>
    <property type="project" value="InterPro"/>
</dbReference>
<dbReference type="Proteomes" id="UP001273166">
    <property type="component" value="Unassembled WGS sequence"/>
</dbReference>
<comment type="similarity">
    <text evidence="2">Belongs to the ERD2 family.</text>
</comment>
<accession>A0AAJ0H189</accession>
<dbReference type="PRINTS" id="PR00660">
    <property type="entry name" value="ERLUMENR"/>
</dbReference>
<dbReference type="GO" id="GO:0015031">
    <property type="term" value="P:protein transport"/>
    <property type="evidence" value="ECO:0007669"/>
    <property type="project" value="UniProtKB-KW"/>
</dbReference>
<reference evidence="13" key="1">
    <citation type="journal article" date="2023" name="Mol. Phylogenet. Evol.">
        <title>Genome-scale phylogeny and comparative genomics of the fungal order Sordariales.</title>
        <authorList>
            <person name="Hensen N."/>
            <person name="Bonometti L."/>
            <person name="Westerberg I."/>
            <person name="Brannstrom I.O."/>
            <person name="Guillou S."/>
            <person name="Cros-Aarteil S."/>
            <person name="Calhoun S."/>
            <person name="Haridas S."/>
            <person name="Kuo A."/>
            <person name="Mondo S."/>
            <person name="Pangilinan J."/>
            <person name="Riley R."/>
            <person name="LaButti K."/>
            <person name="Andreopoulos B."/>
            <person name="Lipzen A."/>
            <person name="Chen C."/>
            <person name="Yan M."/>
            <person name="Daum C."/>
            <person name="Ng V."/>
            <person name="Clum A."/>
            <person name="Steindorff A."/>
            <person name="Ohm R.A."/>
            <person name="Martin F."/>
            <person name="Silar P."/>
            <person name="Natvig D.O."/>
            <person name="Lalanne C."/>
            <person name="Gautier V."/>
            <person name="Ament-Velasquez S.L."/>
            <person name="Kruys A."/>
            <person name="Hutchinson M.I."/>
            <person name="Powell A.J."/>
            <person name="Barry K."/>
            <person name="Miller A.N."/>
            <person name="Grigoriev I.V."/>
            <person name="Debuchy R."/>
            <person name="Gladieux P."/>
            <person name="Hiltunen Thoren M."/>
            <person name="Johannesson H."/>
        </authorList>
    </citation>
    <scope>NUCLEOTIDE SEQUENCE</scope>
    <source>
        <strain evidence="13">CBS 333.67</strain>
    </source>
</reference>
<keyword evidence="3" id="KW-0813">Transport</keyword>
<dbReference type="GeneID" id="87881391"/>
<evidence type="ECO:0000313" key="13">
    <source>
        <dbReference type="EMBL" id="KAK3309981.1"/>
    </source>
</evidence>
<evidence type="ECO:0000256" key="12">
    <source>
        <dbReference type="SAM" id="Phobius"/>
    </source>
</evidence>
<gene>
    <name evidence="13" type="ORF">B0T15DRAFT_20000</name>
</gene>
<comment type="caution">
    <text evidence="13">The sequence shown here is derived from an EMBL/GenBank/DDBJ whole genome shotgun (WGS) entry which is preliminary data.</text>
</comment>
<name>A0AAJ0H189_9PEZI</name>
<feature type="transmembrane region" description="Helical" evidence="12">
    <location>
        <begin position="95"/>
        <end position="114"/>
    </location>
</feature>
<evidence type="ECO:0000256" key="3">
    <source>
        <dbReference type="ARBA" id="ARBA00022448"/>
    </source>
</evidence>
<dbReference type="AlphaFoldDB" id="A0AAJ0H189"/>
<keyword evidence="5" id="KW-0256">Endoplasmic reticulum</keyword>
<protein>
    <submittedName>
        <fullName evidence="13">ER lumen protein retaining receptor-domain-containing protein</fullName>
    </submittedName>
</protein>
<evidence type="ECO:0000256" key="5">
    <source>
        <dbReference type="ARBA" id="ARBA00022824"/>
    </source>
</evidence>
<keyword evidence="14" id="KW-1185">Reference proteome</keyword>
<proteinExistence type="inferred from homology"/>
<dbReference type="RefSeq" id="XP_062725761.1">
    <property type="nucleotide sequence ID" value="XM_062862562.1"/>
</dbReference>
<evidence type="ECO:0000256" key="1">
    <source>
        <dbReference type="ARBA" id="ARBA00004477"/>
    </source>
</evidence>
<feature type="compositionally biased region" description="Low complexity" evidence="11">
    <location>
        <begin position="332"/>
        <end position="348"/>
    </location>
</feature>
<keyword evidence="6" id="KW-0931">ER-Golgi transport</keyword>
<evidence type="ECO:0000256" key="7">
    <source>
        <dbReference type="ARBA" id="ARBA00022927"/>
    </source>
</evidence>
<feature type="region of interest" description="Disordered" evidence="11">
    <location>
        <begin position="247"/>
        <end position="373"/>
    </location>
</feature>
<feature type="transmembrane region" description="Helical" evidence="12">
    <location>
        <begin position="62"/>
        <end position="83"/>
    </location>
</feature>
<keyword evidence="8 12" id="KW-1133">Transmembrane helix</keyword>
<feature type="transmembrane region" description="Helical" evidence="12">
    <location>
        <begin position="157"/>
        <end position="175"/>
    </location>
</feature>
<dbReference type="EMBL" id="JAUDZG010000001">
    <property type="protein sequence ID" value="KAK3309981.1"/>
    <property type="molecule type" value="Genomic_DNA"/>
</dbReference>
<evidence type="ECO:0000256" key="10">
    <source>
        <dbReference type="ARBA" id="ARBA00023170"/>
    </source>
</evidence>
<dbReference type="GO" id="GO:0046923">
    <property type="term" value="F:ER retention sequence binding"/>
    <property type="evidence" value="ECO:0007669"/>
    <property type="project" value="InterPro"/>
</dbReference>
<evidence type="ECO:0000313" key="14">
    <source>
        <dbReference type="Proteomes" id="UP001273166"/>
    </source>
</evidence>
<evidence type="ECO:0000256" key="8">
    <source>
        <dbReference type="ARBA" id="ARBA00022989"/>
    </source>
</evidence>
<dbReference type="InterPro" id="IPR000133">
    <property type="entry name" value="ER_ret_rcpt"/>
</dbReference>
<feature type="compositionally biased region" description="Basic and acidic residues" evidence="11">
    <location>
        <begin position="309"/>
        <end position="323"/>
    </location>
</feature>
<dbReference type="Pfam" id="PF00810">
    <property type="entry name" value="ER_lumen_recept"/>
    <property type="match status" value="1"/>
</dbReference>
<dbReference type="PANTHER" id="PTHR10585">
    <property type="entry name" value="ER LUMEN PROTEIN RETAINING RECEPTOR"/>
    <property type="match status" value="1"/>
</dbReference>
<keyword evidence="9 12" id="KW-0472">Membrane</keyword>
<dbReference type="GO" id="GO:0005789">
    <property type="term" value="C:endoplasmic reticulum membrane"/>
    <property type="evidence" value="ECO:0007669"/>
    <property type="project" value="UniProtKB-SubCell"/>
</dbReference>
<feature type="transmembrane region" description="Helical" evidence="12">
    <location>
        <begin position="187"/>
        <end position="208"/>
    </location>
</feature>
<comment type="subcellular location">
    <subcellularLocation>
        <location evidence="1">Endoplasmic reticulum membrane</location>
        <topology evidence="1">Multi-pass membrane protein</topology>
    </subcellularLocation>
</comment>
<dbReference type="GO" id="GO:0016192">
    <property type="term" value="P:vesicle-mediated transport"/>
    <property type="evidence" value="ECO:0007669"/>
    <property type="project" value="UniProtKB-KW"/>
</dbReference>